<dbReference type="RefSeq" id="WP_151892852.1">
    <property type="nucleotide sequence ID" value="NZ_BKCF01000001.1"/>
</dbReference>
<dbReference type="EMBL" id="BKCF01000001">
    <property type="protein sequence ID" value="GEQ84916.1"/>
    <property type="molecule type" value="Genomic_DNA"/>
</dbReference>
<sequence length="370" mass="42211">MKNTLLFLKIAFSLAIFSFVSCGDDEGEMTAVIEDPPPVSTVVLDPNQPPSQKLSDYKFFKGELKNQEPAYSVIPYEPISALFSDYALKKRFVWMPNGQKATYINASEILNFPIGTALIKNFYYNNVQPNNTTFILETRVMIKKEEGWIFAEYIWNDEQTEAFLNQTGDGVFKEITWIQNGTPITLNYNMPAESQCFTCHKLDNNKVLLGLEPKSLNFDYTYEDGTQNQLQKLIDFGYLEDNLPGTIETMVDWEDTSQPLEIRVRSYIDMNCASCHIEGGQAGYRGIRLAYGDTTNPENFGICEDPDTPIPVLFDKKIIEPGNAEESILYYRMSVSQEQYRMPQQGRQIAHEQALRMIAEWINSLPGTCD</sequence>
<protein>
    <recommendedName>
        <fullName evidence="4">Cytochrome c domain-containing protein</fullName>
    </recommendedName>
</protein>
<evidence type="ECO:0000313" key="3">
    <source>
        <dbReference type="Proteomes" id="UP000326994"/>
    </source>
</evidence>
<feature type="chain" id="PRO_5023803087" description="Cytochrome c domain-containing protein" evidence="1">
    <location>
        <begin position="24"/>
        <end position="370"/>
    </location>
</feature>
<keyword evidence="1" id="KW-0732">Signal</keyword>
<feature type="signal peptide" evidence="1">
    <location>
        <begin position="1"/>
        <end position="23"/>
    </location>
</feature>
<proteinExistence type="predicted"/>
<keyword evidence="3" id="KW-1185">Reference proteome</keyword>
<evidence type="ECO:0000256" key="1">
    <source>
        <dbReference type="SAM" id="SignalP"/>
    </source>
</evidence>
<evidence type="ECO:0000313" key="2">
    <source>
        <dbReference type="EMBL" id="GEQ84916.1"/>
    </source>
</evidence>
<name>A0A5J4FXP4_9FLAO</name>
<evidence type="ECO:0008006" key="4">
    <source>
        <dbReference type="Google" id="ProtNLM"/>
    </source>
</evidence>
<dbReference type="PROSITE" id="PS51257">
    <property type="entry name" value="PROKAR_LIPOPROTEIN"/>
    <property type="match status" value="1"/>
</dbReference>
<accession>A0A5J4FXP4</accession>
<organism evidence="2 3">
    <name type="scientific">Patiriisocius marinistellae</name>
    <dbReference type="NCBI Taxonomy" id="2494560"/>
    <lineage>
        <taxon>Bacteria</taxon>
        <taxon>Pseudomonadati</taxon>
        <taxon>Bacteroidota</taxon>
        <taxon>Flavobacteriia</taxon>
        <taxon>Flavobacteriales</taxon>
        <taxon>Flavobacteriaceae</taxon>
        <taxon>Patiriisocius</taxon>
    </lineage>
</organism>
<gene>
    <name evidence="2" type="ORF">ULMS_04240</name>
</gene>
<dbReference type="OrthoDB" id="338827at2"/>
<reference evidence="2 3" key="1">
    <citation type="submission" date="2019-08" db="EMBL/GenBank/DDBJ databases">
        <title>Ulvibacter marinistellae sp. nov., isolated from a starfish, Patiria pectinifera.</title>
        <authorList>
            <person name="Kawano K."/>
            <person name="Ushijima N."/>
            <person name="Kihara M."/>
            <person name="Itoh H."/>
        </authorList>
    </citation>
    <scope>NUCLEOTIDE SEQUENCE [LARGE SCALE GENOMIC DNA]</scope>
    <source>
        <strain evidence="2 3">KK4</strain>
    </source>
</reference>
<comment type="caution">
    <text evidence="2">The sequence shown here is derived from an EMBL/GenBank/DDBJ whole genome shotgun (WGS) entry which is preliminary data.</text>
</comment>
<dbReference type="Proteomes" id="UP000326994">
    <property type="component" value="Unassembled WGS sequence"/>
</dbReference>
<dbReference type="AlphaFoldDB" id="A0A5J4FXP4"/>